<reference evidence="5 6" key="1">
    <citation type="journal article" date="2020" name="IScience">
        <title>Genome Sequencing of the Endangered Kingdonia uniflora (Circaeasteraceae, Ranunculales) Reveals Potential Mechanisms of Evolutionary Specialization.</title>
        <authorList>
            <person name="Sun Y."/>
            <person name="Deng T."/>
            <person name="Zhang A."/>
            <person name="Moore M.J."/>
            <person name="Landis J.B."/>
            <person name="Lin N."/>
            <person name="Zhang H."/>
            <person name="Zhang X."/>
            <person name="Huang J."/>
            <person name="Zhang X."/>
            <person name="Sun H."/>
            <person name="Wang H."/>
        </authorList>
    </citation>
    <scope>NUCLEOTIDE SEQUENCE [LARGE SCALE GENOMIC DNA]</scope>
    <source>
        <strain evidence="5">TB1705</strain>
        <tissue evidence="5">Leaf</tissue>
    </source>
</reference>
<dbReference type="Proteomes" id="UP000541444">
    <property type="component" value="Unassembled WGS sequence"/>
</dbReference>
<dbReference type="PANTHER" id="PTHR22874:SF1">
    <property type="entry name" value="ACTIVATING MOLECULE IN BECN1-REGULATED AUTOPHAGY PROTEIN 1"/>
    <property type="match status" value="1"/>
</dbReference>
<dbReference type="Pfam" id="PF00400">
    <property type="entry name" value="WD40"/>
    <property type="match status" value="1"/>
</dbReference>
<organism evidence="5 6">
    <name type="scientific">Kingdonia uniflora</name>
    <dbReference type="NCBI Taxonomy" id="39325"/>
    <lineage>
        <taxon>Eukaryota</taxon>
        <taxon>Viridiplantae</taxon>
        <taxon>Streptophyta</taxon>
        <taxon>Embryophyta</taxon>
        <taxon>Tracheophyta</taxon>
        <taxon>Spermatophyta</taxon>
        <taxon>Magnoliopsida</taxon>
        <taxon>Ranunculales</taxon>
        <taxon>Circaeasteraceae</taxon>
        <taxon>Kingdonia</taxon>
    </lineage>
</organism>
<evidence type="ECO:0000313" key="6">
    <source>
        <dbReference type="Proteomes" id="UP000541444"/>
    </source>
</evidence>
<evidence type="ECO:0000256" key="2">
    <source>
        <dbReference type="ARBA" id="ARBA00022737"/>
    </source>
</evidence>
<evidence type="ECO:0000256" key="4">
    <source>
        <dbReference type="SAM" id="MobiDB-lite"/>
    </source>
</evidence>
<feature type="compositionally biased region" description="Polar residues" evidence="4">
    <location>
        <begin position="357"/>
        <end position="367"/>
    </location>
</feature>
<dbReference type="PANTHER" id="PTHR22874">
    <property type="entry name" value="ACTIVATING MOLECULE IN BECN1-REGULATED AUTOPHAGY PROTEIN 1"/>
    <property type="match status" value="1"/>
</dbReference>
<protein>
    <submittedName>
        <fullName evidence="5">Uncharacterized protein</fullName>
    </submittedName>
</protein>
<evidence type="ECO:0000313" key="5">
    <source>
        <dbReference type="EMBL" id="KAF6156835.1"/>
    </source>
</evidence>
<dbReference type="InterPro" id="IPR015943">
    <property type="entry name" value="WD40/YVTN_repeat-like_dom_sf"/>
</dbReference>
<sequence>MGMRFGGKKVMGRSLVDEGNVPSTSTGSNSKRRTENVFRMLARREISPRTRHMAKRMWGDGTKCNSDRYGSNYEVTDAGRELVSWVEAESLRHLSAKYCPLVPPPRSTIAAAFSLDGKSLASTHGDHTVKIIDCQTGSCLKVLSGHRRTPWVVRFHPLHPEILASGSLDHEVRLWDANTAECIGSRDFYRPIASIAFHAQGEVLAVASGHKLYIWHYNRRGEASSPTIVLKTRRSLRAVHFHPHAAPFLLTAEVNDLDSPDSPMALATSAGYPLYPPPAVFFANVHSGVQSNLEANVSPVPAPFLFWPTLASDEGRTSNRGVNRDVESDASLQPQMDAALGSQLDYLLSPMEISPLVPSSSHPVQDDTTYNSTSNETENAVSESTIDSTIDMETTEEQPITSPILDTSYGPNNTPPVNPQSGGVGRTPPRYSRPGVEVTPSMYLSNLSGSTGLQMLLRNGDYGQLHQFFPFGDPMFWELPFLQGWLMGQSQAGLNPMLSLNDALHESSSGFRTLGSDNILASDMGARNVDVSIASSLMATGVSQSRLPARSGMRHRSSRSRSIAPAVSGDGGGFISIGQEENDSQLNGRTESDIATSLAAAAAAELPCTVKLRIWPHDTKDPCSLLDAERCRLTIPHAVLCSEMGAHFSPCGRFLAACVACMLPHVEADSGLHMQQDVTGAATSPTRHPISALQVIYELRVYSLEEATFGSVLASRAIRAAHCLTSIQFSPTSEHILLAYGRRHSSLLRSIVIDGETTVPIYTILEVYRVSDMELVRVLPSAEDEVNVACFHPLVGEGLVYGTKEGKLRILQYDSSYSTNSSGHNFFLEDNMLQVE</sequence>
<dbReference type="FunFam" id="2.130.10.10:FF:000476">
    <property type="entry name" value="Activating molecule in BECN1-regulated autophagy protein"/>
    <property type="match status" value="1"/>
</dbReference>
<dbReference type="InterPro" id="IPR052596">
    <property type="entry name" value="AMBRA1_autophagy"/>
</dbReference>
<feature type="compositionally biased region" description="Polar residues" evidence="4">
    <location>
        <begin position="380"/>
        <end position="412"/>
    </location>
</feature>
<feature type="region of interest" description="Disordered" evidence="4">
    <location>
        <begin position="13"/>
        <end position="35"/>
    </location>
</feature>
<feature type="repeat" description="WD" evidence="3">
    <location>
        <begin position="143"/>
        <end position="185"/>
    </location>
</feature>
<dbReference type="EMBL" id="JACGCM010001298">
    <property type="protein sequence ID" value="KAF6156835.1"/>
    <property type="molecule type" value="Genomic_DNA"/>
</dbReference>
<keyword evidence="6" id="KW-1185">Reference proteome</keyword>
<feature type="compositionally biased region" description="Low complexity" evidence="4">
    <location>
        <begin position="368"/>
        <end position="379"/>
    </location>
</feature>
<proteinExistence type="predicted"/>
<dbReference type="InterPro" id="IPR036322">
    <property type="entry name" value="WD40_repeat_dom_sf"/>
</dbReference>
<dbReference type="GO" id="GO:1990756">
    <property type="term" value="F:ubiquitin-like ligase-substrate adaptor activity"/>
    <property type="evidence" value="ECO:0007669"/>
    <property type="project" value="TreeGrafter"/>
</dbReference>
<dbReference type="AlphaFoldDB" id="A0A7J7MPG7"/>
<dbReference type="Gene3D" id="2.130.10.10">
    <property type="entry name" value="YVTN repeat-like/Quinoprotein amine dehydrogenase"/>
    <property type="match status" value="1"/>
</dbReference>
<dbReference type="SMART" id="SM00320">
    <property type="entry name" value="WD40"/>
    <property type="match status" value="4"/>
</dbReference>
<name>A0A7J7MPG7_9MAGN</name>
<dbReference type="InterPro" id="IPR001680">
    <property type="entry name" value="WD40_rpt"/>
</dbReference>
<evidence type="ECO:0000256" key="1">
    <source>
        <dbReference type="ARBA" id="ARBA00022574"/>
    </source>
</evidence>
<feature type="region of interest" description="Disordered" evidence="4">
    <location>
        <begin position="356"/>
        <end position="429"/>
    </location>
</feature>
<comment type="caution">
    <text evidence="5">The sequence shown here is derived from an EMBL/GenBank/DDBJ whole genome shotgun (WGS) entry which is preliminary data.</text>
</comment>
<dbReference type="OrthoDB" id="6363363at2759"/>
<accession>A0A7J7MPG7</accession>
<dbReference type="PROSITE" id="PS00678">
    <property type="entry name" value="WD_REPEATS_1"/>
    <property type="match status" value="1"/>
</dbReference>
<keyword evidence="2" id="KW-0677">Repeat</keyword>
<dbReference type="GO" id="GO:0000423">
    <property type="term" value="P:mitophagy"/>
    <property type="evidence" value="ECO:0007669"/>
    <property type="project" value="TreeGrafter"/>
</dbReference>
<dbReference type="GO" id="GO:0080008">
    <property type="term" value="C:Cul4-RING E3 ubiquitin ligase complex"/>
    <property type="evidence" value="ECO:0007669"/>
    <property type="project" value="TreeGrafter"/>
</dbReference>
<keyword evidence="1 3" id="KW-0853">WD repeat</keyword>
<dbReference type="SUPFAM" id="SSF50978">
    <property type="entry name" value="WD40 repeat-like"/>
    <property type="match status" value="2"/>
</dbReference>
<dbReference type="GO" id="GO:0000045">
    <property type="term" value="P:autophagosome assembly"/>
    <property type="evidence" value="ECO:0007669"/>
    <property type="project" value="TreeGrafter"/>
</dbReference>
<dbReference type="PROSITE" id="PS50082">
    <property type="entry name" value="WD_REPEATS_2"/>
    <property type="match status" value="1"/>
</dbReference>
<evidence type="ECO:0000256" key="3">
    <source>
        <dbReference type="PROSITE-ProRule" id="PRU00221"/>
    </source>
</evidence>
<dbReference type="PROSITE" id="PS50294">
    <property type="entry name" value="WD_REPEATS_REGION"/>
    <property type="match status" value="1"/>
</dbReference>
<gene>
    <name evidence="5" type="ORF">GIB67_002752</name>
</gene>
<dbReference type="InterPro" id="IPR019775">
    <property type="entry name" value="WD40_repeat_CS"/>
</dbReference>
<feature type="region of interest" description="Disordered" evidence="4">
    <location>
        <begin position="545"/>
        <end position="580"/>
    </location>
</feature>